<dbReference type="InterPro" id="IPR050101">
    <property type="entry name" value="CinA"/>
</dbReference>
<dbReference type="EMBL" id="FOKW01000001">
    <property type="protein sequence ID" value="SFB75759.1"/>
    <property type="molecule type" value="Genomic_DNA"/>
</dbReference>
<evidence type="ECO:0000259" key="2">
    <source>
        <dbReference type="SMART" id="SM00852"/>
    </source>
</evidence>
<dbReference type="InterPro" id="IPR001453">
    <property type="entry name" value="MoaB/Mog_dom"/>
</dbReference>
<dbReference type="Pfam" id="PF00994">
    <property type="entry name" value="MoCF_biosynth"/>
    <property type="match status" value="1"/>
</dbReference>
<dbReference type="AlphaFoldDB" id="A0A1I1DLA4"/>
<feature type="domain" description="MoaB/Mog" evidence="2">
    <location>
        <begin position="4"/>
        <end position="162"/>
    </location>
</feature>
<dbReference type="SUPFAM" id="SSF53218">
    <property type="entry name" value="Molybdenum cofactor biosynthesis proteins"/>
    <property type="match status" value="1"/>
</dbReference>
<evidence type="ECO:0000313" key="3">
    <source>
        <dbReference type="EMBL" id="SFB75759.1"/>
    </source>
</evidence>
<protein>
    <submittedName>
        <fullName evidence="3">Molybdenum cofactor synthesis domain-containing protein</fullName>
    </submittedName>
</protein>
<dbReference type="PANTHER" id="PTHR13939:SF0">
    <property type="entry name" value="NMN AMIDOHYDROLASE-LIKE PROTEIN YFAY"/>
    <property type="match status" value="1"/>
</dbReference>
<gene>
    <name evidence="3" type="ORF">SAMN05444422_101779</name>
</gene>
<organism evidence="3 4">
    <name type="scientific">Natronobacterium haloterrestre</name>
    <name type="common">Halobiforma haloterrestris</name>
    <dbReference type="NCBI Taxonomy" id="148448"/>
    <lineage>
        <taxon>Archaea</taxon>
        <taxon>Methanobacteriati</taxon>
        <taxon>Methanobacteriota</taxon>
        <taxon>Stenosarchaea group</taxon>
        <taxon>Halobacteria</taxon>
        <taxon>Halobacteriales</taxon>
        <taxon>Natrialbaceae</taxon>
        <taxon>Natronobacterium</taxon>
    </lineage>
</organism>
<sequence>MNVAVVTVGDELLAGQTTNTNATWLCERFDRRGVDVERVTTVPDRVTDIARVVNEYRAEYDAVVVTGGVGPTHDDVTMDGVAAALGRPLEEHETALAWLEEEGYSRSDLTAGTADLPAGARALHNEVGVAPGAAVEGIYVLPGVPAEMRAMFESIEEEFSGTETHREGVVADEPESALLDRLETLRERFDVSVGSYPGESVRIEIKGSEESTVCEAADWLRERVETPEPNPESPSTTDASD</sequence>
<dbReference type="Proteomes" id="UP000199161">
    <property type="component" value="Unassembled WGS sequence"/>
</dbReference>
<accession>A0A1I1DLA4</accession>
<evidence type="ECO:0000313" key="4">
    <source>
        <dbReference type="Proteomes" id="UP000199161"/>
    </source>
</evidence>
<dbReference type="Gene3D" id="3.40.980.10">
    <property type="entry name" value="MoaB/Mog-like domain"/>
    <property type="match status" value="1"/>
</dbReference>
<dbReference type="CDD" id="cd00885">
    <property type="entry name" value="cinA"/>
    <property type="match status" value="1"/>
</dbReference>
<feature type="region of interest" description="Disordered" evidence="1">
    <location>
        <begin position="220"/>
        <end position="241"/>
    </location>
</feature>
<dbReference type="NCBIfam" id="TIGR00177">
    <property type="entry name" value="molyb_syn"/>
    <property type="match status" value="1"/>
</dbReference>
<evidence type="ECO:0000256" key="1">
    <source>
        <dbReference type="SAM" id="MobiDB-lite"/>
    </source>
</evidence>
<reference evidence="4" key="1">
    <citation type="submission" date="2016-10" db="EMBL/GenBank/DDBJ databases">
        <authorList>
            <person name="Varghese N."/>
            <person name="Submissions S."/>
        </authorList>
    </citation>
    <scope>NUCLEOTIDE SEQUENCE [LARGE SCALE GENOMIC DNA]</scope>
    <source>
        <strain evidence="4">DSM 13078</strain>
    </source>
</reference>
<keyword evidence="4" id="KW-1185">Reference proteome</keyword>
<dbReference type="InterPro" id="IPR036425">
    <property type="entry name" value="MoaB/Mog-like_dom_sf"/>
</dbReference>
<dbReference type="PANTHER" id="PTHR13939">
    <property type="entry name" value="NICOTINAMIDE-NUCLEOTIDE AMIDOHYDROLASE PNCC"/>
    <property type="match status" value="1"/>
</dbReference>
<proteinExistence type="predicted"/>
<dbReference type="RefSeq" id="WP_089785470.1">
    <property type="nucleotide sequence ID" value="NZ_FOKW01000001.1"/>
</dbReference>
<dbReference type="OrthoDB" id="372037at2157"/>
<dbReference type="SMART" id="SM00852">
    <property type="entry name" value="MoCF_biosynth"/>
    <property type="match status" value="1"/>
</dbReference>
<name>A0A1I1DLA4_NATHA</name>